<protein>
    <recommendedName>
        <fullName evidence="7">Ni/Fe hydrogenase subunit alpha</fullName>
    </recommendedName>
</protein>
<evidence type="ECO:0000256" key="3">
    <source>
        <dbReference type="ARBA" id="ARBA00022596"/>
    </source>
</evidence>
<comment type="caution">
    <text evidence="6">The sequence shown here is derived from an EMBL/GenBank/DDBJ whole genome shotgun (WGS) entry which is preliminary data.</text>
</comment>
<evidence type="ECO:0000313" key="6">
    <source>
        <dbReference type="EMBL" id="GAJ22767.1"/>
    </source>
</evidence>
<dbReference type="PANTHER" id="PTHR43600">
    <property type="entry name" value="COENZYME F420 HYDROGENASE, SUBUNIT ALPHA"/>
    <property type="match status" value="1"/>
</dbReference>
<feature type="non-terminal residue" evidence="6">
    <location>
        <position position="141"/>
    </location>
</feature>
<dbReference type="Gene3D" id="1.10.645.10">
    <property type="entry name" value="Cytochrome-c3 Hydrogenase, chain B"/>
    <property type="match status" value="1"/>
</dbReference>
<sequence length="141" mass="15648">MARKIVIEPVTRIEGHGKVTIHLDDGGNVAQARFHVTQVRGFEKFCEGRLFWEMPVITSRICGICPVSHHLASAKAGDVILGVELTPTAEMLRRLIHMAQILQSHALHFFHLASPDFLFGMDADPAKRNIMGIIAEMPEIA</sequence>
<evidence type="ECO:0000256" key="1">
    <source>
        <dbReference type="ARBA" id="ARBA00001967"/>
    </source>
</evidence>
<dbReference type="EMBL" id="BARW01038443">
    <property type="protein sequence ID" value="GAJ22767.1"/>
    <property type="molecule type" value="Genomic_DNA"/>
</dbReference>
<dbReference type="PROSITE" id="PS00507">
    <property type="entry name" value="NI_HGENASE_L_1"/>
    <property type="match status" value="1"/>
</dbReference>
<dbReference type="InterPro" id="IPR018194">
    <property type="entry name" value="Ni-dep_hyd_lsu_Ni_BS"/>
</dbReference>
<proteinExistence type="inferred from homology"/>
<dbReference type="SUPFAM" id="SSF56762">
    <property type="entry name" value="HydB/Nqo4-like"/>
    <property type="match status" value="1"/>
</dbReference>
<evidence type="ECO:0000256" key="5">
    <source>
        <dbReference type="ARBA" id="ARBA00023002"/>
    </source>
</evidence>
<keyword evidence="5" id="KW-0560">Oxidoreductase</keyword>
<dbReference type="GO" id="GO:0008901">
    <property type="term" value="F:ferredoxin hydrogenase activity"/>
    <property type="evidence" value="ECO:0007669"/>
    <property type="project" value="InterPro"/>
</dbReference>
<keyword evidence="4" id="KW-0479">Metal-binding</keyword>
<dbReference type="InterPro" id="IPR001501">
    <property type="entry name" value="Ni-dep_hyd_lsu"/>
</dbReference>
<dbReference type="InterPro" id="IPR029014">
    <property type="entry name" value="NiFe-Hase_large"/>
</dbReference>
<dbReference type="GO" id="GO:0016151">
    <property type="term" value="F:nickel cation binding"/>
    <property type="evidence" value="ECO:0007669"/>
    <property type="project" value="InterPro"/>
</dbReference>
<comment type="similarity">
    <text evidence="2">Belongs to the [NiFe]/[NiFeSe] hydrogenase large subunit family.</text>
</comment>
<dbReference type="PANTHER" id="PTHR43600:SF2">
    <property type="entry name" value="F420-NON-REDUCING HYDROGENASE VHU SUBUNIT A"/>
    <property type="match status" value="1"/>
</dbReference>
<gene>
    <name evidence="6" type="ORF">S12H4_58997</name>
</gene>
<keyword evidence="3" id="KW-0533">Nickel</keyword>
<evidence type="ECO:0000256" key="2">
    <source>
        <dbReference type="ARBA" id="ARBA00009292"/>
    </source>
</evidence>
<reference evidence="6" key="1">
    <citation type="journal article" date="2014" name="Front. Microbiol.">
        <title>High frequency of phylogenetically diverse reductive dehalogenase-homologous genes in deep subseafloor sedimentary metagenomes.</title>
        <authorList>
            <person name="Kawai M."/>
            <person name="Futagami T."/>
            <person name="Toyoda A."/>
            <person name="Takaki Y."/>
            <person name="Nishi S."/>
            <person name="Hori S."/>
            <person name="Arai W."/>
            <person name="Tsubouchi T."/>
            <person name="Morono Y."/>
            <person name="Uchiyama I."/>
            <person name="Ito T."/>
            <person name="Fujiyama A."/>
            <person name="Inagaki F."/>
            <person name="Takami H."/>
        </authorList>
    </citation>
    <scope>NUCLEOTIDE SEQUENCE</scope>
    <source>
        <strain evidence="6">Expedition CK06-06</strain>
    </source>
</reference>
<accession>X1VQW8</accession>
<evidence type="ECO:0008006" key="7">
    <source>
        <dbReference type="Google" id="ProtNLM"/>
    </source>
</evidence>
<evidence type="ECO:0000256" key="4">
    <source>
        <dbReference type="ARBA" id="ARBA00022723"/>
    </source>
</evidence>
<name>X1VQW8_9ZZZZ</name>
<dbReference type="AlphaFoldDB" id="X1VQW8"/>
<organism evidence="6">
    <name type="scientific">marine sediment metagenome</name>
    <dbReference type="NCBI Taxonomy" id="412755"/>
    <lineage>
        <taxon>unclassified sequences</taxon>
        <taxon>metagenomes</taxon>
        <taxon>ecological metagenomes</taxon>
    </lineage>
</organism>
<dbReference type="Pfam" id="PF00374">
    <property type="entry name" value="NiFeSe_Hases"/>
    <property type="match status" value="1"/>
</dbReference>
<comment type="cofactor">
    <cofactor evidence="1">
        <name>Ni(2+)</name>
        <dbReference type="ChEBI" id="CHEBI:49786"/>
    </cofactor>
</comment>